<dbReference type="EMBL" id="BNAD01000002">
    <property type="protein sequence ID" value="GHE16761.1"/>
    <property type="molecule type" value="Genomic_DNA"/>
</dbReference>
<sequence>MTDPTGFGVIFEGSGRIQLLDLSCGQCHACASGRTVWCLQPLTEGPPLMGLDVVADADTITRWFSLLGAFADSARKADDVVLVLSESDPADVKALVHLWHSGVVHVSPDGRDTETRAALRADSRTGRAQVVLALKDARSAVKSVQRGGTVCLPAADVDAPTITELVQRDVRLVGPSDITSIAKGIEVSDLTRHLSAVLDQSRHPGVHA</sequence>
<dbReference type="SUPFAM" id="SSF50129">
    <property type="entry name" value="GroES-like"/>
    <property type="match status" value="1"/>
</dbReference>
<name>A0ABQ3HHJ8_9ACTN</name>
<accession>A0ABQ3HHJ8</accession>
<reference evidence="2" key="1">
    <citation type="journal article" date="2019" name="Int. J. Syst. Evol. Microbiol.">
        <title>The Global Catalogue of Microorganisms (GCM) 10K type strain sequencing project: providing services to taxonomists for standard genome sequencing and annotation.</title>
        <authorList>
            <consortium name="The Broad Institute Genomics Platform"/>
            <consortium name="The Broad Institute Genome Sequencing Center for Infectious Disease"/>
            <person name="Wu L."/>
            <person name="Ma J."/>
        </authorList>
    </citation>
    <scope>NUCLEOTIDE SEQUENCE [LARGE SCALE GENOMIC DNA]</scope>
    <source>
        <strain evidence="2">CGMCC 1.12791</strain>
    </source>
</reference>
<gene>
    <name evidence="1" type="ORF">GCM10011376_13710</name>
</gene>
<organism evidence="1 2">
    <name type="scientific">Nocardioides flavus</name>
    <name type="common">ex Wang et al. 2016</name>
    <dbReference type="NCBI Taxonomy" id="2058780"/>
    <lineage>
        <taxon>Bacteria</taxon>
        <taxon>Bacillati</taxon>
        <taxon>Actinomycetota</taxon>
        <taxon>Actinomycetes</taxon>
        <taxon>Propionibacteriales</taxon>
        <taxon>Nocardioidaceae</taxon>
        <taxon>Nocardioides</taxon>
    </lineage>
</organism>
<protein>
    <submittedName>
        <fullName evidence="1">Uncharacterized protein</fullName>
    </submittedName>
</protein>
<keyword evidence="2" id="KW-1185">Reference proteome</keyword>
<comment type="caution">
    <text evidence="1">The sequence shown here is derived from an EMBL/GenBank/DDBJ whole genome shotgun (WGS) entry which is preliminary data.</text>
</comment>
<evidence type="ECO:0000313" key="2">
    <source>
        <dbReference type="Proteomes" id="UP000597341"/>
    </source>
</evidence>
<evidence type="ECO:0000313" key="1">
    <source>
        <dbReference type="EMBL" id="GHE16761.1"/>
    </source>
</evidence>
<proteinExistence type="predicted"/>
<dbReference type="Proteomes" id="UP000597341">
    <property type="component" value="Unassembled WGS sequence"/>
</dbReference>
<dbReference type="InterPro" id="IPR011032">
    <property type="entry name" value="GroES-like_sf"/>
</dbReference>